<feature type="compositionally biased region" description="Polar residues" evidence="1">
    <location>
        <begin position="151"/>
        <end position="190"/>
    </location>
</feature>
<evidence type="ECO:0000313" key="2">
    <source>
        <dbReference type="EMBL" id="CAD5320718.1"/>
    </source>
</evidence>
<evidence type="ECO:0000256" key="1">
    <source>
        <dbReference type="SAM" id="MobiDB-lite"/>
    </source>
</evidence>
<name>A0A7G2EE85_ARATH</name>
<protein>
    <submittedName>
        <fullName evidence="2">(thale cress) hypothetical protein</fullName>
    </submittedName>
</protein>
<dbReference type="Proteomes" id="UP000516314">
    <property type="component" value="Chromosome 2"/>
</dbReference>
<accession>A0A7G2EE85</accession>
<gene>
    <name evidence="2" type="ORF">AT9943_LOCUS8822</name>
</gene>
<feature type="region of interest" description="Disordered" evidence="1">
    <location>
        <begin position="114"/>
        <end position="244"/>
    </location>
</feature>
<dbReference type="EMBL" id="LR881467">
    <property type="protein sequence ID" value="CAD5320718.1"/>
    <property type="molecule type" value="Genomic_DNA"/>
</dbReference>
<proteinExistence type="predicted"/>
<feature type="compositionally biased region" description="Low complexity" evidence="1">
    <location>
        <begin position="196"/>
        <end position="205"/>
    </location>
</feature>
<organism evidence="2 3">
    <name type="scientific">Arabidopsis thaliana</name>
    <name type="common">Mouse-ear cress</name>
    <dbReference type="NCBI Taxonomy" id="3702"/>
    <lineage>
        <taxon>Eukaryota</taxon>
        <taxon>Viridiplantae</taxon>
        <taxon>Streptophyta</taxon>
        <taxon>Embryophyta</taxon>
        <taxon>Tracheophyta</taxon>
        <taxon>Spermatophyta</taxon>
        <taxon>Magnoliopsida</taxon>
        <taxon>eudicotyledons</taxon>
        <taxon>Gunneridae</taxon>
        <taxon>Pentapetalae</taxon>
        <taxon>rosids</taxon>
        <taxon>malvids</taxon>
        <taxon>Brassicales</taxon>
        <taxon>Brassicaceae</taxon>
        <taxon>Camelineae</taxon>
        <taxon>Arabidopsis</taxon>
    </lineage>
</organism>
<feature type="compositionally biased region" description="Polar residues" evidence="1">
    <location>
        <begin position="221"/>
        <end position="244"/>
    </location>
</feature>
<evidence type="ECO:0000313" key="3">
    <source>
        <dbReference type="Proteomes" id="UP000516314"/>
    </source>
</evidence>
<reference evidence="2 3" key="1">
    <citation type="submission" date="2020-09" db="EMBL/GenBank/DDBJ databases">
        <authorList>
            <person name="Ashkenazy H."/>
        </authorList>
    </citation>
    <scope>NUCLEOTIDE SEQUENCE [LARGE SCALE GENOMIC DNA]</scope>
    <source>
        <strain evidence="3">cv. Cdm-0</strain>
    </source>
</reference>
<dbReference type="PANTHER" id="PTHR31949:SF15">
    <property type="entry name" value="ENDOCHITINASE A-LIKE ISOFORM X1"/>
    <property type="match status" value="1"/>
</dbReference>
<dbReference type="AlphaFoldDB" id="A0A7G2EE85"/>
<dbReference type="PANTHER" id="PTHR31949">
    <property type="entry name" value="GASTRIC MUCIN-LIKE PROTEIN"/>
    <property type="match status" value="1"/>
</dbReference>
<feature type="compositionally biased region" description="Polar residues" evidence="1">
    <location>
        <begin position="130"/>
        <end position="141"/>
    </location>
</feature>
<sequence length="334" mass="37098">MENVVVVRDGDEELSLFLEMRRREKLQGVSSLSQPGANSVEKTSTKSLELLKTSCVKLRRSSVEKFLDSENDKSDYEWLLAAPEITLLGGKENSMVKLKEPKAKSTALKQRVENIPQEPLTRSVKVSKPTPRTVSSKQANTAAEVKPSIKPSRQATPTSRATLPSTRLTNSAQKSNSESITTSIKSNTRASAFPRSSSVGKSVSSAKCTTPKIPETRARPVSTSRSRVYSSGDRSTGRSKISNDVNPVLMGTQMVERVVNMRKLPPPKHDDNTTLGFGRTLSRSSLDMALRHMRFEEPEGNSQCFDKLDGQKRVIVIPKYSQLWWHTLWKLPPT</sequence>